<organism evidence="3 4">
    <name type="scientific">Stieleria magnilauensis</name>
    <dbReference type="NCBI Taxonomy" id="2527963"/>
    <lineage>
        <taxon>Bacteria</taxon>
        <taxon>Pseudomonadati</taxon>
        <taxon>Planctomycetota</taxon>
        <taxon>Planctomycetia</taxon>
        <taxon>Pirellulales</taxon>
        <taxon>Pirellulaceae</taxon>
        <taxon>Stieleria</taxon>
    </lineage>
</organism>
<evidence type="ECO:0000313" key="3">
    <source>
        <dbReference type="EMBL" id="QDV81228.1"/>
    </source>
</evidence>
<keyword evidence="2" id="KW-1133">Transmembrane helix</keyword>
<feature type="transmembrane region" description="Helical" evidence="2">
    <location>
        <begin position="42"/>
        <end position="61"/>
    </location>
</feature>
<evidence type="ECO:0000256" key="1">
    <source>
        <dbReference type="SAM" id="MobiDB-lite"/>
    </source>
</evidence>
<name>A0ABX5XGV8_9BACT</name>
<keyword evidence="4" id="KW-1185">Reference proteome</keyword>
<dbReference type="RefSeq" id="WP_145207061.1">
    <property type="nucleotide sequence ID" value="NZ_CP036432.1"/>
</dbReference>
<feature type="region of interest" description="Disordered" evidence="1">
    <location>
        <begin position="184"/>
        <end position="236"/>
    </location>
</feature>
<dbReference type="EMBL" id="CP036432">
    <property type="protein sequence ID" value="QDV81228.1"/>
    <property type="molecule type" value="Genomic_DNA"/>
</dbReference>
<protein>
    <submittedName>
        <fullName evidence="3">Uncharacterized protein</fullName>
    </submittedName>
</protein>
<reference evidence="3 4" key="1">
    <citation type="submission" date="2019-02" db="EMBL/GenBank/DDBJ databases">
        <title>Deep-cultivation of Planctomycetes and their phenomic and genomic characterization uncovers novel biology.</title>
        <authorList>
            <person name="Wiegand S."/>
            <person name="Jogler M."/>
            <person name="Boedeker C."/>
            <person name="Pinto D."/>
            <person name="Vollmers J."/>
            <person name="Rivas-Marin E."/>
            <person name="Kohn T."/>
            <person name="Peeters S.H."/>
            <person name="Heuer A."/>
            <person name="Rast P."/>
            <person name="Oberbeckmann S."/>
            <person name="Bunk B."/>
            <person name="Jeske O."/>
            <person name="Meyerdierks A."/>
            <person name="Storesund J.E."/>
            <person name="Kallscheuer N."/>
            <person name="Luecker S."/>
            <person name="Lage O.M."/>
            <person name="Pohl T."/>
            <person name="Merkel B.J."/>
            <person name="Hornburger P."/>
            <person name="Mueller R.-W."/>
            <person name="Bruemmer F."/>
            <person name="Labrenz M."/>
            <person name="Spormann A.M."/>
            <person name="Op den Camp H."/>
            <person name="Overmann J."/>
            <person name="Amann R."/>
            <person name="Jetten M.S.M."/>
            <person name="Mascher T."/>
            <person name="Medema M.H."/>
            <person name="Devos D.P."/>
            <person name="Kaster A.-K."/>
            <person name="Ovreas L."/>
            <person name="Rohde M."/>
            <person name="Galperin M.Y."/>
            <person name="Jogler C."/>
        </authorList>
    </citation>
    <scope>NUCLEOTIDE SEQUENCE [LARGE SCALE GENOMIC DNA]</scope>
    <source>
        <strain evidence="3 4">TBK1r</strain>
    </source>
</reference>
<keyword evidence="2" id="KW-0812">Transmembrane</keyword>
<evidence type="ECO:0000256" key="2">
    <source>
        <dbReference type="SAM" id="Phobius"/>
    </source>
</evidence>
<dbReference type="Proteomes" id="UP000318081">
    <property type="component" value="Chromosome"/>
</dbReference>
<evidence type="ECO:0000313" key="4">
    <source>
        <dbReference type="Proteomes" id="UP000318081"/>
    </source>
</evidence>
<sequence length="244" mass="26102">MLTLFYSGCTAALTLGIAVWCYLRLDPADPARRVASDVVFKLRKALLVLAVVLTLCLVLGIPHLRARLLFAGPLARFGPAAAQAGGMYVSLSGWNYVEEEAYPHGRPAIAFIPLHGCFDFSEWSTSPLISFIPPRYRDGNGSGWDAGAILPAPTEEISVHGTSDSPLTARAAIPDLASQTVIAAPGNAAEQRSIRGRATPRGRVDHSRQPSASPSNDTERSGIVDAPPRLGPGVRGRRYIFFSP</sequence>
<gene>
    <name evidence="3" type="ORF">TBK1r_01430</name>
</gene>
<proteinExistence type="predicted"/>
<keyword evidence="2" id="KW-0472">Membrane</keyword>
<accession>A0ABX5XGV8</accession>